<organism evidence="2 3">
    <name type="scientific">Aspergillus udagawae</name>
    <dbReference type="NCBI Taxonomy" id="91492"/>
    <lineage>
        <taxon>Eukaryota</taxon>
        <taxon>Fungi</taxon>
        <taxon>Dikarya</taxon>
        <taxon>Ascomycota</taxon>
        <taxon>Pezizomycotina</taxon>
        <taxon>Eurotiomycetes</taxon>
        <taxon>Eurotiomycetidae</taxon>
        <taxon>Eurotiales</taxon>
        <taxon>Aspergillaceae</taxon>
        <taxon>Aspergillus</taxon>
        <taxon>Aspergillus subgen. Fumigati</taxon>
    </lineage>
</organism>
<comment type="caution">
    <text evidence="2">The sequence shown here is derived from an EMBL/GenBank/DDBJ whole genome shotgun (WGS) entry which is preliminary data.</text>
</comment>
<dbReference type="Proteomes" id="UP000465221">
    <property type="component" value="Unassembled WGS sequence"/>
</dbReference>
<feature type="compositionally biased region" description="Polar residues" evidence="1">
    <location>
        <begin position="1"/>
        <end position="24"/>
    </location>
</feature>
<proteinExistence type="predicted"/>
<name>A0A8H3XS90_9EURO</name>
<sequence>MDDVESISSGVETPRTQSTNNSNGFEADRVRLQQWFDLAARGMTDEDARAELVQMYDRLVELLREEHRRHERAHPVSVRGATAVAPDSNPLSSVLSAALKPYQKVSDLEPIPTYNGKYGKDAATKWLQRVNDYFQDERTLAQKIATNIKKVTVVKRRLTGQAKERWDAHKQKAERDPTATITTLDAFKRWIQDNFREIRRENKH</sequence>
<evidence type="ECO:0000313" key="3">
    <source>
        <dbReference type="Proteomes" id="UP000465221"/>
    </source>
</evidence>
<protein>
    <submittedName>
        <fullName evidence="2">Uncharacterized protein</fullName>
    </submittedName>
</protein>
<dbReference type="AlphaFoldDB" id="A0A8H3XS90"/>
<evidence type="ECO:0000313" key="2">
    <source>
        <dbReference type="EMBL" id="GFF59723.1"/>
    </source>
</evidence>
<dbReference type="EMBL" id="BLKC01000231">
    <property type="protein sequence ID" value="GFF59723.1"/>
    <property type="molecule type" value="Genomic_DNA"/>
</dbReference>
<accession>A0A8H3XS90</accession>
<evidence type="ECO:0000256" key="1">
    <source>
        <dbReference type="SAM" id="MobiDB-lite"/>
    </source>
</evidence>
<feature type="region of interest" description="Disordered" evidence="1">
    <location>
        <begin position="1"/>
        <end position="26"/>
    </location>
</feature>
<reference evidence="2 3" key="1">
    <citation type="submission" date="2020-01" db="EMBL/GenBank/DDBJ databases">
        <title>Draft genome sequence of Aspergillus udagawae IFM 46972.</title>
        <authorList>
            <person name="Takahashi H."/>
            <person name="Yaguchi T."/>
        </authorList>
    </citation>
    <scope>NUCLEOTIDE SEQUENCE [LARGE SCALE GENOMIC DNA]</scope>
    <source>
        <strain evidence="2 3">IFM 46972</strain>
    </source>
</reference>
<gene>
    <name evidence="2" type="ORF">IFM46972_11458</name>
</gene>